<organism evidence="5 6">
    <name type="scientific">Caproicibacter fermentans</name>
    <dbReference type="NCBI Taxonomy" id="2576756"/>
    <lineage>
        <taxon>Bacteria</taxon>
        <taxon>Bacillati</taxon>
        <taxon>Bacillota</taxon>
        <taxon>Clostridia</taxon>
        <taxon>Eubacteriales</taxon>
        <taxon>Acutalibacteraceae</taxon>
        <taxon>Caproicibacter</taxon>
    </lineage>
</organism>
<dbReference type="Pfam" id="PF00294">
    <property type="entry name" value="PfkB"/>
    <property type="match status" value="1"/>
</dbReference>
<dbReference type="SUPFAM" id="SSF53613">
    <property type="entry name" value="Ribokinase-like"/>
    <property type="match status" value="1"/>
</dbReference>
<dbReference type="Gene3D" id="3.40.1190.20">
    <property type="match status" value="1"/>
</dbReference>
<dbReference type="InterPro" id="IPR050306">
    <property type="entry name" value="PfkB_Carbo_kinase"/>
</dbReference>
<protein>
    <submittedName>
        <fullName evidence="5">Fructosamine kinase FrlD</fullName>
        <ecNumber evidence="5">2.7.1.-</ecNumber>
    </submittedName>
</protein>
<dbReference type="PANTHER" id="PTHR43085:SF41">
    <property type="entry name" value="FRUCTOSELYSINE 6-KINASE"/>
    <property type="match status" value="1"/>
</dbReference>
<gene>
    <name evidence="5" type="primary">frlD_3</name>
    <name evidence="5" type="ORF">CAFE_26960</name>
</gene>
<dbReference type="RefSeq" id="WP_066650430.1">
    <property type="nucleotide sequence ID" value="NZ_VWXL01000077.1"/>
</dbReference>
<keyword evidence="6" id="KW-1185">Reference proteome</keyword>
<comment type="similarity">
    <text evidence="1">Belongs to the carbohydrate kinase PfkB family.</text>
</comment>
<keyword evidence="3 5" id="KW-0418">Kinase</keyword>
<accession>A0A6N8I2H7</accession>
<evidence type="ECO:0000256" key="1">
    <source>
        <dbReference type="ARBA" id="ARBA00010688"/>
    </source>
</evidence>
<dbReference type="EC" id="2.7.1.-" evidence="5"/>
<dbReference type="OrthoDB" id="9775849at2"/>
<evidence type="ECO:0000256" key="2">
    <source>
        <dbReference type="ARBA" id="ARBA00022679"/>
    </source>
</evidence>
<name>A0A6N8I2H7_9FIRM</name>
<dbReference type="PANTHER" id="PTHR43085">
    <property type="entry name" value="HEXOKINASE FAMILY MEMBER"/>
    <property type="match status" value="1"/>
</dbReference>
<reference evidence="5 6" key="1">
    <citation type="submission" date="2019-09" db="EMBL/GenBank/DDBJ databases">
        <title>Genome sequence of Clostridium sp. EA1.</title>
        <authorList>
            <person name="Poehlein A."/>
            <person name="Bengelsdorf F.R."/>
            <person name="Daniel R."/>
        </authorList>
    </citation>
    <scope>NUCLEOTIDE SEQUENCE [LARGE SCALE GENOMIC DNA]</scope>
    <source>
        <strain evidence="5 6">EA1</strain>
    </source>
</reference>
<evidence type="ECO:0000313" key="6">
    <source>
        <dbReference type="Proteomes" id="UP000469440"/>
    </source>
</evidence>
<evidence type="ECO:0000313" key="5">
    <source>
        <dbReference type="EMBL" id="MVB11967.1"/>
    </source>
</evidence>
<comment type="caution">
    <text evidence="5">The sequence shown here is derived from an EMBL/GenBank/DDBJ whole genome shotgun (WGS) entry which is preliminary data.</text>
</comment>
<dbReference type="AlphaFoldDB" id="A0A6N8I2H7"/>
<dbReference type="InterPro" id="IPR029056">
    <property type="entry name" value="Ribokinase-like"/>
</dbReference>
<dbReference type="GO" id="GO:0016301">
    <property type="term" value="F:kinase activity"/>
    <property type="evidence" value="ECO:0007669"/>
    <property type="project" value="UniProtKB-KW"/>
</dbReference>
<dbReference type="Proteomes" id="UP000469440">
    <property type="component" value="Unassembled WGS sequence"/>
</dbReference>
<feature type="domain" description="Carbohydrate kinase PfkB" evidence="4">
    <location>
        <begin position="25"/>
        <end position="277"/>
    </location>
</feature>
<sequence length="288" mass="31248">MPKYPVRVLGFGDNVVDKYEHMKIMYPGGNAVNFAVFAKKLGAERSAYMGIFGSDEAAEHVIASLRQEGVEMVRCQQVFGENGAARVTVNPVNGDRIFLGSNAGGIRGDMRYVIDRFALEYVKGFDLVHTGNYCFTERELPKIKASGVPISFDFSDDSTDEYFEEIAPLVDYAFMSCGDMTLEETYKKLEKVKALGPKFVCASRGDEGCVALDDSQFYTQGIKPVEHLVDTMAAGDSLITAFLVTYLAAQKAGGSGPAVIQDCLTFAAGFASETCGLAGSWGHGKTYD</sequence>
<dbReference type="EMBL" id="VWXL01000077">
    <property type="protein sequence ID" value="MVB11967.1"/>
    <property type="molecule type" value="Genomic_DNA"/>
</dbReference>
<evidence type="ECO:0000256" key="3">
    <source>
        <dbReference type="ARBA" id="ARBA00022777"/>
    </source>
</evidence>
<proteinExistence type="inferred from homology"/>
<dbReference type="InterPro" id="IPR011611">
    <property type="entry name" value="PfkB_dom"/>
</dbReference>
<evidence type="ECO:0000259" key="4">
    <source>
        <dbReference type="Pfam" id="PF00294"/>
    </source>
</evidence>
<keyword evidence="2 5" id="KW-0808">Transferase</keyword>